<evidence type="ECO:0000256" key="3">
    <source>
        <dbReference type="ARBA" id="ARBA00022763"/>
    </source>
</evidence>
<dbReference type="InterPro" id="IPR051536">
    <property type="entry name" value="UDG_Type-4/5"/>
</dbReference>
<evidence type="ECO:0000256" key="6">
    <source>
        <dbReference type="ARBA" id="ARBA00023014"/>
    </source>
</evidence>
<name>W4LSV3_ENTF1</name>
<dbReference type="GO" id="GO:0051539">
    <property type="term" value="F:4 iron, 4 sulfur cluster binding"/>
    <property type="evidence" value="ECO:0007669"/>
    <property type="project" value="UniProtKB-KW"/>
</dbReference>
<keyword evidence="10" id="KW-1185">Reference proteome</keyword>
<evidence type="ECO:0000256" key="4">
    <source>
        <dbReference type="ARBA" id="ARBA00022801"/>
    </source>
</evidence>
<dbReference type="PANTHER" id="PTHR33693">
    <property type="entry name" value="TYPE-5 URACIL-DNA GLYCOSYLASE"/>
    <property type="match status" value="1"/>
</dbReference>
<evidence type="ECO:0000256" key="1">
    <source>
        <dbReference type="ARBA" id="ARBA00022485"/>
    </source>
</evidence>
<organism evidence="9 10">
    <name type="scientific">Entotheonella factor</name>
    <dbReference type="NCBI Taxonomy" id="1429438"/>
    <lineage>
        <taxon>Bacteria</taxon>
        <taxon>Pseudomonadati</taxon>
        <taxon>Nitrospinota/Tectimicrobiota group</taxon>
        <taxon>Candidatus Tectimicrobiota</taxon>
        <taxon>Candidatus Entotheonellia</taxon>
        <taxon>Candidatus Entotheonellales</taxon>
        <taxon>Candidatus Entotheonellaceae</taxon>
        <taxon>Candidatus Entotheonella</taxon>
    </lineage>
</organism>
<dbReference type="SMART" id="SM00987">
    <property type="entry name" value="UreE_C"/>
    <property type="match status" value="1"/>
</dbReference>
<proteinExistence type="predicted"/>
<dbReference type="InterPro" id="IPR005122">
    <property type="entry name" value="Uracil-DNA_glycosylase-like"/>
</dbReference>
<dbReference type="GO" id="GO:0097506">
    <property type="term" value="F:deaminated base DNA N-glycosylase activity"/>
    <property type="evidence" value="ECO:0007669"/>
    <property type="project" value="UniProtKB-ARBA"/>
</dbReference>
<dbReference type="SMART" id="SM00986">
    <property type="entry name" value="UDG"/>
    <property type="match status" value="1"/>
</dbReference>
<keyword evidence="3" id="KW-0227">DNA damage</keyword>
<dbReference type="EMBL" id="AZHW01000286">
    <property type="protein sequence ID" value="ETX00945.1"/>
    <property type="molecule type" value="Genomic_DNA"/>
</dbReference>
<accession>W4LSV3</accession>
<evidence type="ECO:0000256" key="7">
    <source>
        <dbReference type="ARBA" id="ARBA00023204"/>
    </source>
</evidence>
<dbReference type="Pfam" id="PF03167">
    <property type="entry name" value="UDG"/>
    <property type="match status" value="1"/>
</dbReference>
<evidence type="ECO:0000256" key="5">
    <source>
        <dbReference type="ARBA" id="ARBA00023004"/>
    </source>
</evidence>
<dbReference type="HOGENOM" id="CLU_044815_1_3_7"/>
<gene>
    <name evidence="9" type="ORF">ETSY1_09400</name>
</gene>
<dbReference type="CDD" id="cd10030">
    <property type="entry name" value="UDG-F4_TTUDGA_SPO1dp_like"/>
    <property type="match status" value="1"/>
</dbReference>
<keyword evidence="7" id="KW-0234">DNA repair</keyword>
<dbReference type="Proteomes" id="UP000019141">
    <property type="component" value="Unassembled WGS sequence"/>
</dbReference>
<keyword evidence="5" id="KW-0408">Iron</keyword>
<keyword evidence="1" id="KW-0004">4Fe-4S</keyword>
<evidence type="ECO:0000313" key="10">
    <source>
        <dbReference type="Proteomes" id="UP000019141"/>
    </source>
</evidence>
<dbReference type="AlphaFoldDB" id="W4LSV3"/>
<reference evidence="9 10" key="1">
    <citation type="journal article" date="2014" name="Nature">
        <title>An environmental bacterial taxon with a large and distinct metabolic repertoire.</title>
        <authorList>
            <person name="Wilson M.C."/>
            <person name="Mori T."/>
            <person name="Ruckert C."/>
            <person name="Uria A.R."/>
            <person name="Helf M.J."/>
            <person name="Takada K."/>
            <person name="Gernert C."/>
            <person name="Steffens U.A."/>
            <person name="Heycke N."/>
            <person name="Schmitt S."/>
            <person name="Rinke C."/>
            <person name="Helfrich E.J."/>
            <person name="Brachmann A.O."/>
            <person name="Gurgui C."/>
            <person name="Wakimoto T."/>
            <person name="Kracht M."/>
            <person name="Crusemann M."/>
            <person name="Hentschel U."/>
            <person name="Abe I."/>
            <person name="Matsunaga S."/>
            <person name="Kalinowski J."/>
            <person name="Takeyama H."/>
            <person name="Piel J."/>
        </authorList>
    </citation>
    <scope>NUCLEOTIDE SEQUENCE [LARGE SCALE GENOMIC DNA]</scope>
    <source>
        <strain evidence="10">TSY1</strain>
    </source>
</reference>
<dbReference type="InterPro" id="IPR036895">
    <property type="entry name" value="Uracil-DNA_glycosylase-like_sf"/>
</dbReference>
<dbReference type="Gene3D" id="3.40.470.10">
    <property type="entry name" value="Uracil-DNA glycosylase-like domain"/>
    <property type="match status" value="1"/>
</dbReference>
<comment type="caution">
    <text evidence="9">The sequence shown here is derived from an EMBL/GenBank/DDBJ whole genome shotgun (WGS) entry which is preliminary data.</text>
</comment>
<evidence type="ECO:0000256" key="2">
    <source>
        <dbReference type="ARBA" id="ARBA00022723"/>
    </source>
</evidence>
<sequence>MEQNPHVADRLDALRQAYQDCERCALSASRSRVVFGHGRPGAPLFLLAERIGEMDEQTGRPFSGPAGELLMRILAAPQVEIPAHDVYLSNLVLCRSETNRSPRVAEMRACRERLIQEMELVNSPLLVVLGRLPWQQVLGGKGSLERQRGWYRIPDGSPAYVTFNPASALHGEARAIRRKKLLIYEDWRAIAVAYRGLSGG</sequence>
<dbReference type="GO" id="GO:0006281">
    <property type="term" value="P:DNA repair"/>
    <property type="evidence" value="ECO:0007669"/>
    <property type="project" value="UniProtKB-KW"/>
</dbReference>
<keyword evidence="6" id="KW-0411">Iron-sulfur</keyword>
<evidence type="ECO:0000259" key="8">
    <source>
        <dbReference type="SMART" id="SM00986"/>
    </source>
</evidence>
<protein>
    <submittedName>
        <fullName evidence="9">DNA polymerase</fullName>
    </submittedName>
</protein>
<feature type="domain" description="Uracil-DNA glycosylase-like" evidence="8">
    <location>
        <begin position="35"/>
        <end position="188"/>
    </location>
</feature>
<keyword evidence="4" id="KW-0378">Hydrolase</keyword>
<dbReference type="SUPFAM" id="SSF52141">
    <property type="entry name" value="Uracil-DNA glycosylase-like"/>
    <property type="match status" value="1"/>
</dbReference>
<evidence type="ECO:0000313" key="9">
    <source>
        <dbReference type="EMBL" id="ETX00945.1"/>
    </source>
</evidence>
<dbReference type="PANTHER" id="PTHR33693:SF9">
    <property type="entry name" value="TYPE-4 URACIL-DNA GLYCOSYLASE"/>
    <property type="match status" value="1"/>
</dbReference>
<dbReference type="GO" id="GO:0046872">
    <property type="term" value="F:metal ion binding"/>
    <property type="evidence" value="ECO:0007669"/>
    <property type="project" value="UniProtKB-KW"/>
</dbReference>
<keyword evidence="2" id="KW-0479">Metal-binding</keyword>